<evidence type="ECO:0000256" key="1">
    <source>
        <dbReference type="SAM" id="MobiDB-lite"/>
    </source>
</evidence>
<reference evidence="3 4" key="1">
    <citation type="journal article" date="2017" name="Gigascience">
        <title>Genome sequence of the small brown planthopper, Laodelphax striatellus.</title>
        <authorList>
            <person name="Zhu J."/>
            <person name="Jiang F."/>
            <person name="Wang X."/>
            <person name="Yang P."/>
            <person name="Bao Y."/>
            <person name="Zhao W."/>
            <person name="Wang W."/>
            <person name="Lu H."/>
            <person name="Wang Q."/>
            <person name="Cui N."/>
            <person name="Li J."/>
            <person name="Chen X."/>
            <person name="Luo L."/>
            <person name="Yu J."/>
            <person name="Kang L."/>
            <person name="Cui F."/>
        </authorList>
    </citation>
    <scope>NUCLEOTIDE SEQUENCE [LARGE SCALE GENOMIC DNA]</scope>
    <source>
        <strain evidence="3">Lst14</strain>
    </source>
</reference>
<dbReference type="OrthoDB" id="6621321at2759"/>
<feature type="region of interest" description="Disordered" evidence="1">
    <location>
        <begin position="186"/>
        <end position="216"/>
    </location>
</feature>
<dbReference type="Proteomes" id="UP000291343">
    <property type="component" value="Unassembled WGS sequence"/>
</dbReference>
<gene>
    <name evidence="3" type="ORF">LSTR_LSTR009890</name>
</gene>
<feature type="chain" id="PRO_5019796612" evidence="2">
    <location>
        <begin position="28"/>
        <end position="216"/>
    </location>
</feature>
<comment type="caution">
    <text evidence="3">The sequence shown here is derived from an EMBL/GenBank/DDBJ whole genome shotgun (WGS) entry which is preliminary data.</text>
</comment>
<name>A0A482WKU1_LAOST</name>
<feature type="region of interest" description="Disordered" evidence="1">
    <location>
        <begin position="49"/>
        <end position="68"/>
    </location>
</feature>
<protein>
    <submittedName>
        <fullName evidence="3">Uncharacterized protein</fullName>
    </submittedName>
</protein>
<proteinExistence type="predicted"/>
<evidence type="ECO:0000256" key="2">
    <source>
        <dbReference type="SAM" id="SignalP"/>
    </source>
</evidence>
<dbReference type="InParanoid" id="A0A482WKU1"/>
<evidence type="ECO:0000313" key="3">
    <source>
        <dbReference type="EMBL" id="RZF33866.1"/>
    </source>
</evidence>
<organism evidence="3 4">
    <name type="scientific">Laodelphax striatellus</name>
    <name type="common">Small brown planthopper</name>
    <name type="synonym">Delphax striatella</name>
    <dbReference type="NCBI Taxonomy" id="195883"/>
    <lineage>
        <taxon>Eukaryota</taxon>
        <taxon>Metazoa</taxon>
        <taxon>Ecdysozoa</taxon>
        <taxon>Arthropoda</taxon>
        <taxon>Hexapoda</taxon>
        <taxon>Insecta</taxon>
        <taxon>Pterygota</taxon>
        <taxon>Neoptera</taxon>
        <taxon>Paraneoptera</taxon>
        <taxon>Hemiptera</taxon>
        <taxon>Auchenorrhyncha</taxon>
        <taxon>Fulgoroidea</taxon>
        <taxon>Delphacidae</taxon>
        <taxon>Criomorphinae</taxon>
        <taxon>Laodelphax</taxon>
    </lineage>
</organism>
<evidence type="ECO:0000313" key="4">
    <source>
        <dbReference type="Proteomes" id="UP000291343"/>
    </source>
</evidence>
<dbReference type="EMBL" id="QKKF02033200">
    <property type="protein sequence ID" value="RZF33866.1"/>
    <property type="molecule type" value="Genomic_DNA"/>
</dbReference>
<keyword evidence="2" id="KW-0732">Signal</keyword>
<keyword evidence="4" id="KW-1185">Reference proteome</keyword>
<accession>A0A482WKU1</accession>
<sequence length="216" mass="23916">MDASRAANICSTVAAVAFFVAANAVQGENGHRVGRSDVRAVLGEKMDPNFWPTRGRRSGPQLGSDEENEAPFWANRGRSLRLGGQLQSLLQERAESEEEPPFWANRGRSLPCTDQEDGALYAEEPYWVMMDRRDDDAGSSLVDPFWVARGRRGLLDTLGTAPNDFWASRGKKAPLAKNENAARALGLSSDQFWPARGKRAAAPHDRRPKDKPHHHV</sequence>
<feature type="signal peptide" evidence="2">
    <location>
        <begin position="1"/>
        <end position="27"/>
    </location>
</feature>
<dbReference type="AlphaFoldDB" id="A0A482WKU1"/>